<dbReference type="InterPro" id="IPR008979">
    <property type="entry name" value="Galactose-bd-like_sf"/>
</dbReference>
<organism evidence="1 2">
    <name type="scientific">Dreissena polymorpha</name>
    <name type="common">Zebra mussel</name>
    <name type="synonym">Mytilus polymorpha</name>
    <dbReference type="NCBI Taxonomy" id="45954"/>
    <lineage>
        <taxon>Eukaryota</taxon>
        <taxon>Metazoa</taxon>
        <taxon>Spiralia</taxon>
        <taxon>Lophotrochozoa</taxon>
        <taxon>Mollusca</taxon>
        <taxon>Bivalvia</taxon>
        <taxon>Autobranchia</taxon>
        <taxon>Heteroconchia</taxon>
        <taxon>Euheterodonta</taxon>
        <taxon>Imparidentia</taxon>
        <taxon>Neoheterodontei</taxon>
        <taxon>Myida</taxon>
        <taxon>Dreissenoidea</taxon>
        <taxon>Dreissenidae</taxon>
        <taxon>Dreissena</taxon>
    </lineage>
</organism>
<name>A0A9D4LH13_DREPO</name>
<evidence type="ECO:0000313" key="1">
    <source>
        <dbReference type="EMBL" id="KAH3857875.1"/>
    </source>
</evidence>
<proteinExistence type="predicted"/>
<dbReference type="Proteomes" id="UP000828390">
    <property type="component" value="Unassembled WGS sequence"/>
</dbReference>
<dbReference type="EMBL" id="JAIWYP010000003">
    <property type="protein sequence ID" value="KAH3857875.1"/>
    <property type="molecule type" value="Genomic_DNA"/>
</dbReference>
<reference evidence="1" key="1">
    <citation type="journal article" date="2019" name="bioRxiv">
        <title>The Genome of the Zebra Mussel, Dreissena polymorpha: A Resource for Invasive Species Research.</title>
        <authorList>
            <person name="McCartney M.A."/>
            <person name="Auch B."/>
            <person name="Kono T."/>
            <person name="Mallez S."/>
            <person name="Zhang Y."/>
            <person name="Obille A."/>
            <person name="Becker A."/>
            <person name="Abrahante J.E."/>
            <person name="Garbe J."/>
            <person name="Badalamenti J.P."/>
            <person name="Herman A."/>
            <person name="Mangelson H."/>
            <person name="Liachko I."/>
            <person name="Sullivan S."/>
            <person name="Sone E.D."/>
            <person name="Koren S."/>
            <person name="Silverstein K.A.T."/>
            <person name="Beckman K.B."/>
            <person name="Gohl D.M."/>
        </authorList>
    </citation>
    <scope>NUCLEOTIDE SEQUENCE</scope>
    <source>
        <strain evidence="1">Duluth1</strain>
        <tissue evidence="1">Whole animal</tissue>
    </source>
</reference>
<comment type="caution">
    <text evidence="1">The sequence shown here is derived from an EMBL/GenBank/DDBJ whole genome shotgun (WGS) entry which is preliminary data.</text>
</comment>
<sequence>MSVEQSSTYESALYGSCQASNAIDGKVGMENYDRINDTILCSMCSVMLDEFNKPPWWQVDMGNLVLAHSVQVYGRKGNQS</sequence>
<keyword evidence="2" id="KW-1185">Reference proteome</keyword>
<evidence type="ECO:0000313" key="2">
    <source>
        <dbReference type="Proteomes" id="UP000828390"/>
    </source>
</evidence>
<gene>
    <name evidence="1" type="ORF">DPMN_100490</name>
</gene>
<dbReference type="AlphaFoldDB" id="A0A9D4LH13"/>
<dbReference type="SUPFAM" id="SSF49785">
    <property type="entry name" value="Galactose-binding domain-like"/>
    <property type="match status" value="1"/>
</dbReference>
<protein>
    <submittedName>
        <fullName evidence="1">Uncharacterized protein</fullName>
    </submittedName>
</protein>
<dbReference type="Gene3D" id="2.60.120.260">
    <property type="entry name" value="Galactose-binding domain-like"/>
    <property type="match status" value="1"/>
</dbReference>
<accession>A0A9D4LH13</accession>
<reference evidence="1" key="2">
    <citation type="submission" date="2020-11" db="EMBL/GenBank/DDBJ databases">
        <authorList>
            <person name="McCartney M.A."/>
            <person name="Auch B."/>
            <person name="Kono T."/>
            <person name="Mallez S."/>
            <person name="Becker A."/>
            <person name="Gohl D.M."/>
            <person name="Silverstein K.A.T."/>
            <person name="Koren S."/>
            <person name="Bechman K.B."/>
            <person name="Herman A."/>
            <person name="Abrahante J.E."/>
            <person name="Garbe J."/>
        </authorList>
    </citation>
    <scope>NUCLEOTIDE SEQUENCE</scope>
    <source>
        <strain evidence="1">Duluth1</strain>
        <tissue evidence="1">Whole animal</tissue>
    </source>
</reference>